<dbReference type="InterPro" id="IPR050312">
    <property type="entry name" value="IolE/XylAMocC-like"/>
</dbReference>
<name>A0A328TX47_9BACL</name>
<dbReference type="EMBL" id="QLUW01000003">
    <property type="protein sequence ID" value="RAP75049.1"/>
    <property type="molecule type" value="Genomic_DNA"/>
</dbReference>
<keyword evidence="2" id="KW-0413">Isomerase</keyword>
<accession>A0A328TX47</accession>
<reference evidence="2 3" key="1">
    <citation type="submission" date="2018-06" db="EMBL/GenBank/DDBJ databases">
        <title>Paenibacillus montanisoli sp. nov., isolated from mountain area soil.</title>
        <authorList>
            <person name="Wu M."/>
        </authorList>
    </citation>
    <scope>NUCLEOTIDE SEQUENCE [LARGE SCALE GENOMIC DNA]</scope>
    <source>
        <strain evidence="2 3">RA17</strain>
    </source>
</reference>
<feature type="domain" description="Xylose isomerase-like TIM barrel" evidence="1">
    <location>
        <begin position="28"/>
        <end position="250"/>
    </location>
</feature>
<dbReference type="PANTHER" id="PTHR12110:SF41">
    <property type="entry name" value="INOSOSE DEHYDRATASE"/>
    <property type="match status" value="1"/>
</dbReference>
<dbReference type="OrthoDB" id="9815124at2"/>
<evidence type="ECO:0000313" key="3">
    <source>
        <dbReference type="Proteomes" id="UP000249260"/>
    </source>
</evidence>
<organism evidence="2 3">
    <name type="scientific">Paenibacillus montanisoli</name>
    <dbReference type="NCBI Taxonomy" id="2081970"/>
    <lineage>
        <taxon>Bacteria</taxon>
        <taxon>Bacillati</taxon>
        <taxon>Bacillota</taxon>
        <taxon>Bacilli</taxon>
        <taxon>Bacillales</taxon>
        <taxon>Paenibacillaceae</taxon>
        <taxon>Paenibacillus</taxon>
    </lineage>
</organism>
<dbReference type="SUPFAM" id="SSF51658">
    <property type="entry name" value="Xylose isomerase-like"/>
    <property type="match status" value="1"/>
</dbReference>
<dbReference type="Pfam" id="PF01261">
    <property type="entry name" value="AP_endonuc_2"/>
    <property type="match status" value="1"/>
</dbReference>
<dbReference type="AlphaFoldDB" id="A0A328TX47"/>
<dbReference type="PANTHER" id="PTHR12110">
    <property type="entry name" value="HYDROXYPYRUVATE ISOMERASE"/>
    <property type="match status" value="1"/>
</dbReference>
<evidence type="ECO:0000259" key="1">
    <source>
        <dbReference type="Pfam" id="PF01261"/>
    </source>
</evidence>
<protein>
    <submittedName>
        <fullName evidence="2">Sugar phosphate isomerase/epimerase</fullName>
    </submittedName>
</protein>
<keyword evidence="3" id="KW-1185">Reference proteome</keyword>
<dbReference type="GO" id="GO:0016853">
    <property type="term" value="F:isomerase activity"/>
    <property type="evidence" value="ECO:0007669"/>
    <property type="project" value="UniProtKB-KW"/>
</dbReference>
<dbReference type="Proteomes" id="UP000249260">
    <property type="component" value="Unassembled WGS sequence"/>
</dbReference>
<gene>
    <name evidence="2" type="ORF">DL346_16795</name>
</gene>
<proteinExistence type="predicted"/>
<sequence>MKLTGFADEIAADLTRQLEVLRQEEIRYLEFRSVDGINVLQLSDEHLQLVKAELERNGVRVSAIGSPIGKIGIQDEMEPHLLAFDRAIAVAKLFGTAHIRLFSFFIPRGDDPGIYRDEVMLRMKLLVRRAEEADVLLLLENETGTYADTPERCLDVIEHCGSSCLRHAFDPGNYIQSGVASTMAAYRLLEGYVAYMHVKDVSSRTGKETPAGQGDGRLPELIGSLQQRGYDGFLSLEPHLASTGQYPNESSEELFVRASRALKSILDRAGQAWT</sequence>
<dbReference type="Gene3D" id="3.20.20.150">
    <property type="entry name" value="Divalent-metal-dependent TIM barrel enzymes"/>
    <property type="match status" value="1"/>
</dbReference>
<dbReference type="InterPro" id="IPR013022">
    <property type="entry name" value="Xyl_isomerase-like_TIM-brl"/>
</dbReference>
<evidence type="ECO:0000313" key="2">
    <source>
        <dbReference type="EMBL" id="RAP75049.1"/>
    </source>
</evidence>
<comment type="caution">
    <text evidence="2">The sequence shown here is derived from an EMBL/GenBank/DDBJ whole genome shotgun (WGS) entry which is preliminary data.</text>
</comment>
<dbReference type="RefSeq" id="WP_112883313.1">
    <property type="nucleotide sequence ID" value="NZ_QLUW01000003.1"/>
</dbReference>
<dbReference type="InterPro" id="IPR036237">
    <property type="entry name" value="Xyl_isomerase-like_sf"/>
</dbReference>